<dbReference type="InterPro" id="IPR036691">
    <property type="entry name" value="Endo/exonu/phosph_ase_sf"/>
</dbReference>
<dbReference type="Gene3D" id="3.60.10.10">
    <property type="entry name" value="Endonuclease/exonuclease/phosphatase"/>
    <property type="match status" value="1"/>
</dbReference>
<keyword evidence="2" id="KW-0378">Hydrolase</keyword>
<dbReference type="InterPro" id="IPR051916">
    <property type="entry name" value="GPI-anchor_lipid_remodeler"/>
</dbReference>
<organism evidence="2 3">
    <name type="scientific">Terrabacter tumescens</name>
    <dbReference type="NCBI Taxonomy" id="60443"/>
    <lineage>
        <taxon>Bacteria</taxon>
        <taxon>Bacillati</taxon>
        <taxon>Actinomycetota</taxon>
        <taxon>Actinomycetes</taxon>
        <taxon>Micrococcales</taxon>
        <taxon>Intrasporangiaceae</taxon>
        <taxon>Terrabacter</taxon>
    </lineage>
</organism>
<gene>
    <name evidence="2" type="ORF">GCM10009721_28450</name>
</gene>
<evidence type="ECO:0000259" key="1">
    <source>
        <dbReference type="Pfam" id="PF03372"/>
    </source>
</evidence>
<sequence length="260" mass="28834">MRVATFNILNGRVPTDQHVDLQGFRRSVRQLDADVLAMQEVDHNQHRSDHADLTAIAAEEMGAREHRFVAALAGGPGATWVAATGEEQPDAAAYGIALLSRFPVRGWRIVRLPPVPIPVPMRFSGRLRPELVRDEPRVAVVADIESPDGPVTVANTHLSFIDWWNGRQLRRLMADVVDETHPLVVMGDLNMEPNRTRHITGMRSAVEATTYPTEAPRQQIDHILLRGPVRSRHGAAMALPVSDHRALTAELILQDVSDHV</sequence>
<evidence type="ECO:0000313" key="3">
    <source>
        <dbReference type="Proteomes" id="UP000623461"/>
    </source>
</evidence>
<dbReference type="Pfam" id="PF03372">
    <property type="entry name" value="Exo_endo_phos"/>
    <property type="match status" value="1"/>
</dbReference>
<name>A0ABQ2I4Z9_9MICO</name>
<protein>
    <submittedName>
        <fullName evidence="2">Endonuclease/exonuclease/phosphatase</fullName>
    </submittedName>
</protein>
<evidence type="ECO:0000313" key="2">
    <source>
        <dbReference type="EMBL" id="GGM99703.1"/>
    </source>
</evidence>
<accession>A0ABQ2I4Z9</accession>
<dbReference type="SUPFAM" id="SSF56219">
    <property type="entry name" value="DNase I-like"/>
    <property type="match status" value="1"/>
</dbReference>
<keyword evidence="2" id="KW-0255">Endonuclease</keyword>
<comment type="caution">
    <text evidence="2">The sequence shown here is derived from an EMBL/GenBank/DDBJ whole genome shotgun (WGS) entry which is preliminary data.</text>
</comment>
<keyword evidence="3" id="KW-1185">Reference proteome</keyword>
<dbReference type="RefSeq" id="WP_030199344.1">
    <property type="nucleotide sequence ID" value="NZ_BMNZ01000005.1"/>
</dbReference>
<dbReference type="PANTHER" id="PTHR14859">
    <property type="entry name" value="CALCOFLUOR WHITE HYPERSENSITIVE PROTEIN PRECURSOR"/>
    <property type="match status" value="1"/>
</dbReference>
<dbReference type="Proteomes" id="UP000623461">
    <property type="component" value="Unassembled WGS sequence"/>
</dbReference>
<dbReference type="EMBL" id="BMNZ01000005">
    <property type="protein sequence ID" value="GGM99703.1"/>
    <property type="molecule type" value="Genomic_DNA"/>
</dbReference>
<reference evidence="3" key="1">
    <citation type="journal article" date="2019" name="Int. J. Syst. Evol. Microbiol.">
        <title>The Global Catalogue of Microorganisms (GCM) 10K type strain sequencing project: providing services to taxonomists for standard genome sequencing and annotation.</title>
        <authorList>
            <consortium name="The Broad Institute Genomics Platform"/>
            <consortium name="The Broad Institute Genome Sequencing Center for Infectious Disease"/>
            <person name="Wu L."/>
            <person name="Ma J."/>
        </authorList>
    </citation>
    <scope>NUCLEOTIDE SEQUENCE [LARGE SCALE GENOMIC DNA]</scope>
    <source>
        <strain evidence="3">JCM 1365</strain>
    </source>
</reference>
<dbReference type="InterPro" id="IPR005135">
    <property type="entry name" value="Endo/exonuclease/phosphatase"/>
</dbReference>
<proteinExistence type="predicted"/>
<dbReference type="PANTHER" id="PTHR14859:SF1">
    <property type="entry name" value="PGAP2-INTERACTING PROTEIN"/>
    <property type="match status" value="1"/>
</dbReference>
<feature type="domain" description="Endonuclease/exonuclease/phosphatase" evidence="1">
    <location>
        <begin position="4"/>
        <end position="244"/>
    </location>
</feature>
<dbReference type="GO" id="GO:0004519">
    <property type="term" value="F:endonuclease activity"/>
    <property type="evidence" value="ECO:0007669"/>
    <property type="project" value="UniProtKB-KW"/>
</dbReference>
<keyword evidence="2" id="KW-0540">Nuclease</keyword>